<comment type="caution">
    <text evidence="2">The sequence shown here is derived from an EMBL/GenBank/DDBJ whole genome shotgun (WGS) entry which is preliminary data.</text>
</comment>
<gene>
    <name evidence="2" type="ORF">DZC30_20580</name>
</gene>
<dbReference type="SUPFAM" id="SSF53474">
    <property type="entry name" value="alpha/beta-Hydrolases"/>
    <property type="match status" value="1"/>
</dbReference>
<proteinExistence type="predicted"/>
<keyword evidence="2" id="KW-0378">Hydrolase</keyword>
<dbReference type="EMBL" id="QURR01000038">
    <property type="protein sequence ID" value="RGE40283.1"/>
    <property type="molecule type" value="Genomic_DNA"/>
</dbReference>
<evidence type="ECO:0000313" key="3">
    <source>
        <dbReference type="Proteomes" id="UP000261948"/>
    </source>
</evidence>
<dbReference type="InterPro" id="IPR029058">
    <property type="entry name" value="AB_hydrolase_fold"/>
</dbReference>
<evidence type="ECO:0000313" key="2">
    <source>
        <dbReference type="EMBL" id="RGE40283.1"/>
    </source>
</evidence>
<keyword evidence="1" id="KW-0732">Signal</keyword>
<protein>
    <submittedName>
        <fullName evidence="2">Alpha/beta hydrolase</fullName>
    </submittedName>
</protein>
<feature type="signal peptide" evidence="1">
    <location>
        <begin position="1"/>
        <end position="32"/>
    </location>
</feature>
<organism evidence="2 3">
    <name type="scientific">Comamonas testosteroni</name>
    <name type="common">Pseudomonas testosteroni</name>
    <dbReference type="NCBI Taxonomy" id="285"/>
    <lineage>
        <taxon>Bacteria</taxon>
        <taxon>Pseudomonadati</taxon>
        <taxon>Pseudomonadota</taxon>
        <taxon>Betaproteobacteria</taxon>
        <taxon>Burkholderiales</taxon>
        <taxon>Comamonadaceae</taxon>
        <taxon>Comamonas</taxon>
    </lineage>
</organism>
<evidence type="ECO:0000256" key="1">
    <source>
        <dbReference type="SAM" id="SignalP"/>
    </source>
</evidence>
<sequence length="268" mass="28883">MISKPIATAFKHFWRSFCAGAALMAATFAVHAQGSTFKLPTREGVSTTVFWETTPDAKATVLLFPGGGGGYGRVENGKATSSNFLVRSAPYFTANGFNVAILGRPNGKELDFADRLAADHMTDLTKVLEFVKQKSDRPIWLVGTSRGTVSATAMAIKVPDPAIARLVLTSSIVRYATPGAVPLQDLKAIQMPVLVYHHAKDACRHCQPVETSWILKGLSNAPVKKLMMVDGGADPTGDECDAQHWHGFIGMEREAVDQIAGWIRSPAN</sequence>
<dbReference type="GO" id="GO:0016787">
    <property type="term" value="F:hydrolase activity"/>
    <property type="evidence" value="ECO:0007669"/>
    <property type="project" value="UniProtKB-KW"/>
</dbReference>
<dbReference type="AlphaFoldDB" id="A0A373F7Y5"/>
<dbReference type="OrthoDB" id="9146575at2"/>
<feature type="chain" id="PRO_5016762309" evidence="1">
    <location>
        <begin position="33"/>
        <end position="268"/>
    </location>
</feature>
<name>A0A373F7Y5_COMTE</name>
<dbReference type="Gene3D" id="3.40.50.1820">
    <property type="entry name" value="alpha/beta hydrolase"/>
    <property type="match status" value="1"/>
</dbReference>
<keyword evidence="3" id="KW-1185">Reference proteome</keyword>
<dbReference type="Proteomes" id="UP000261948">
    <property type="component" value="Unassembled WGS sequence"/>
</dbReference>
<reference evidence="2 3" key="1">
    <citation type="submission" date="2018-08" db="EMBL/GenBank/DDBJ databases">
        <title>Comamonas testosteroni strain SWCO2.</title>
        <authorList>
            <person name="Jiang N."/>
            <person name="Zhang X.Z."/>
        </authorList>
    </citation>
    <scope>NUCLEOTIDE SEQUENCE [LARGE SCALE GENOMIC DNA]</scope>
    <source>
        <strain evidence="2 3">SWCO2</strain>
    </source>
</reference>
<accession>A0A373F7Y5</accession>